<accession>A0ABX1DF71</accession>
<reference evidence="1 2" key="1">
    <citation type="submission" date="2020-03" db="EMBL/GenBank/DDBJ databases">
        <title>Tamlana sp. nov, isolated from XXX.</title>
        <authorList>
            <person name="Cao W.R."/>
        </authorList>
    </citation>
    <scope>NUCLEOTIDE SEQUENCE [LARGE SCALE GENOMIC DNA]</scope>
    <source>
        <strain evidence="1 2">HST1-43</strain>
    </source>
</reference>
<organism evidence="1 2">
    <name type="scientific">Tamlana crocina</name>
    <dbReference type="NCBI Taxonomy" id="393006"/>
    <lineage>
        <taxon>Bacteria</taxon>
        <taxon>Pseudomonadati</taxon>
        <taxon>Bacteroidota</taxon>
        <taxon>Flavobacteriia</taxon>
        <taxon>Flavobacteriales</taxon>
        <taxon>Flavobacteriaceae</taxon>
        <taxon>Tamlana</taxon>
    </lineage>
</organism>
<name>A0ABX1DF71_9FLAO</name>
<sequence length="67" mass="7931">MSNKIFGNDIKYADYLESVELDIYEAEFVEAGITEEKISEMFERYPVLVPEEKLKELKIRLIEVKPF</sequence>
<proteinExistence type="predicted"/>
<gene>
    <name evidence="1" type="ORF">HC176_15985</name>
</gene>
<comment type="caution">
    <text evidence="1">The sequence shown here is derived from an EMBL/GenBank/DDBJ whole genome shotgun (WGS) entry which is preliminary data.</text>
</comment>
<evidence type="ECO:0000313" key="2">
    <source>
        <dbReference type="Proteomes" id="UP000760545"/>
    </source>
</evidence>
<dbReference type="EMBL" id="JAAVJS010000132">
    <property type="protein sequence ID" value="NJX16975.1"/>
    <property type="molecule type" value="Genomic_DNA"/>
</dbReference>
<dbReference type="Proteomes" id="UP000760545">
    <property type="component" value="Unassembled WGS sequence"/>
</dbReference>
<protein>
    <submittedName>
        <fullName evidence="1">Uncharacterized protein</fullName>
    </submittedName>
</protein>
<evidence type="ECO:0000313" key="1">
    <source>
        <dbReference type="EMBL" id="NJX16975.1"/>
    </source>
</evidence>
<keyword evidence="2" id="KW-1185">Reference proteome</keyword>